<dbReference type="Proteomes" id="UP000215145">
    <property type="component" value="Unassembled WGS sequence"/>
</dbReference>
<dbReference type="Gene3D" id="2.50.20.10">
    <property type="entry name" value="Lipoprotein localisation LolA/LolB/LppX"/>
    <property type="match status" value="1"/>
</dbReference>
<dbReference type="Pfam" id="PF14285">
    <property type="entry name" value="DUF4367"/>
    <property type="match status" value="1"/>
</dbReference>
<dbReference type="PROSITE" id="PS51257">
    <property type="entry name" value="PROKAR_LIPOPROTEIN"/>
    <property type="match status" value="1"/>
</dbReference>
<evidence type="ECO:0000256" key="1">
    <source>
        <dbReference type="SAM" id="MobiDB-lite"/>
    </source>
</evidence>
<evidence type="ECO:0000256" key="2">
    <source>
        <dbReference type="SAM" id="SignalP"/>
    </source>
</evidence>
<dbReference type="InterPro" id="IPR052944">
    <property type="entry name" value="Sporulation_related"/>
</dbReference>
<comment type="caution">
    <text evidence="4">The sequence shown here is derived from an EMBL/GenBank/DDBJ whole genome shotgun (WGS) entry which is preliminary data.</text>
</comment>
<dbReference type="OrthoDB" id="9785380at2"/>
<proteinExistence type="predicted"/>
<organism evidence="4 5">
    <name type="scientific">Paenibacillus herberti</name>
    <dbReference type="NCBI Taxonomy" id="1619309"/>
    <lineage>
        <taxon>Bacteria</taxon>
        <taxon>Bacillati</taxon>
        <taxon>Bacillota</taxon>
        <taxon>Bacilli</taxon>
        <taxon>Bacillales</taxon>
        <taxon>Paenibacillaceae</taxon>
        <taxon>Paenibacillus</taxon>
    </lineage>
</organism>
<protein>
    <submittedName>
        <fullName evidence="4">DUF4367 domain-containing protein</fullName>
    </submittedName>
</protein>
<keyword evidence="5" id="KW-1185">Reference proteome</keyword>
<keyword evidence="2" id="KW-0732">Signal</keyword>
<dbReference type="PANTHER" id="PTHR37507:SF2">
    <property type="entry name" value="SPORULATION PROTEIN YDCC"/>
    <property type="match status" value="1"/>
</dbReference>
<reference evidence="4 5" key="1">
    <citation type="submission" date="2017-07" db="EMBL/GenBank/DDBJ databases">
        <title>Paenibacillus herberti R33 genome sequencing and assembly.</title>
        <authorList>
            <person name="Su W."/>
        </authorList>
    </citation>
    <scope>NUCLEOTIDE SEQUENCE [LARGE SCALE GENOMIC DNA]</scope>
    <source>
        <strain evidence="4 5">R33</strain>
    </source>
</reference>
<evidence type="ECO:0000313" key="5">
    <source>
        <dbReference type="Proteomes" id="UP000215145"/>
    </source>
</evidence>
<sequence length="376" mass="41243">MRRMGTIAALMACFILLLAGCGKKDAGSVVKDLGKLQDKTETYQGTGIMTLHTATQPLQYKVDVKFQKPNYYRIALTNEKKDLTQIVLRNDEGVFVLTPSLNKVFRFQSNWPEEQGQVYLYQTLVQSILKDNSRQFADDKDSYVFDVMANYQNASLARQKIWLNKSDYSPKQVEVLDSNAAVLVDVKFDTFKFNEKLDKSVFDTKVNLQSSPASGSEPTTAVPEGQDGGAATGTEAEGGGGKDGASAPEEGSGSEAAADPTSSSFIPMEPSYLGPEGIALKDSNDIEFGGNPGVMFRYDGTYSYTLIETQPEDYSVATGTGDMVDLGYTFAQLSRGEEQQTLAWTYMGTEFRLTSDNLPEDELIKVAQSVVDEMTK</sequence>
<gene>
    <name evidence="4" type="ORF">CGZ75_22410</name>
</gene>
<feature type="compositionally biased region" description="Low complexity" evidence="1">
    <location>
        <begin position="244"/>
        <end position="258"/>
    </location>
</feature>
<feature type="compositionally biased region" description="Polar residues" evidence="1">
    <location>
        <begin position="208"/>
        <end position="219"/>
    </location>
</feature>
<feature type="signal peptide" evidence="2">
    <location>
        <begin position="1"/>
        <end position="19"/>
    </location>
</feature>
<dbReference type="InterPro" id="IPR025377">
    <property type="entry name" value="DUF4367"/>
</dbReference>
<feature type="domain" description="DUF4367" evidence="3">
    <location>
        <begin position="297"/>
        <end position="370"/>
    </location>
</feature>
<evidence type="ECO:0000259" key="3">
    <source>
        <dbReference type="Pfam" id="PF14285"/>
    </source>
</evidence>
<dbReference type="InterPro" id="IPR029046">
    <property type="entry name" value="LolA/LolB/LppX"/>
</dbReference>
<feature type="region of interest" description="Disordered" evidence="1">
    <location>
        <begin position="208"/>
        <end position="270"/>
    </location>
</feature>
<dbReference type="PANTHER" id="PTHR37507">
    <property type="entry name" value="SPORULATION PROTEIN YDCC"/>
    <property type="match status" value="1"/>
</dbReference>
<dbReference type="RefSeq" id="WP_089526471.1">
    <property type="nucleotide sequence ID" value="NZ_NMUQ01000003.1"/>
</dbReference>
<dbReference type="AlphaFoldDB" id="A0A229NVV2"/>
<evidence type="ECO:0000313" key="4">
    <source>
        <dbReference type="EMBL" id="OXM13769.1"/>
    </source>
</evidence>
<feature type="compositionally biased region" description="Gly residues" evidence="1">
    <location>
        <begin position="226"/>
        <end position="243"/>
    </location>
</feature>
<name>A0A229NVV2_9BACL</name>
<dbReference type="EMBL" id="NMUQ01000003">
    <property type="protein sequence ID" value="OXM13769.1"/>
    <property type="molecule type" value="Genomic_DNA"/>
</dbReference>
<feature type="chain" id="PRO_5038730236" evidence="2">
    <location>
        <begin position="20"/>
        <end position="376"/>
    </location>
</feature>
<accession>A0A229NVV2</accession>
<dbReference type="SUPFAM" id="SSF89392">
    <property type="entry name" value="Prokaryotic lipoproteins and lipoprotein localization factors"/>
    <property type="match status" value="1"/>
</dbReference>